<dbReference type="InterPro" id="IPR058548">
    <property type="entry name" value="MlaB-like_STAS"/>
</dbReference>
<dbReference type="Proteomes" id="UP000268973">
    <property type="component" value="Unassembled WGS sequence"/>
</dbReference>
<dbReference type="AlphaFoldDB" id="A0A3S0V3M0"/>
<proteinExistence type="predicted"/>
<evidence type="ECO:0000259" key="1">
    <source>
        <dbReference type="Pfam" id="PF13466"/>
    </source>
</evidence>
<comment type="caution">
    <text evidence="2">The sequence shown here is derived from an EMBL/GenBank/DDBJ whole genome shotgun (WGS) entry which is preliminary data.</text>
</comment>
<gene>
    <name evidence="2" type="ORF">EJ063_07190</name>
</gene>
<keyword evidence="3" id="KW-1185">Reference proteome</keyword>
<evidence type="ECO:0000313" key="2">
    <source>
        <dbReference type="EMBL" id="RTZ16576.1"/>
    </source>
</evidence>
<reference evidence="2 3" key="1">
    <citation type="submission" date="2018-12" db="EMBL/GenBank/DDBJ databases">
        <title>Vibrio sp. isolated from China Sea.</title>
        <authorList>
            <person name="Li Y."/>
        </authorList>
    </citation>
    <scope>NUCLEOTIDE SEQUENCE [LARGE SCALE GENOMIC DNA]</scope>
    <source>
        <strain evidence="2 3">BEI207</strain>
    </source>
</reference>
<dbReference type="SUPFAM" id="SSF52091">
    <property type="entry name" value="SpoIIaa-like"/>
    <property type="match status" value="1"/>
</dbReference>
<organism evidence="2 3">
    <name type="scientific">Vibrio aquaticus</name>
    <dbReference type="NCBI Taxonomy" id="2496559"/>
    <lineage>
        <taxon>Bacteria</taxon>
        <taxon>Pseudomonadati</taxon>
        <taxon>Pseudomonadota</taxon>
        <taxon>Gammaproteobacteria</taxon>
        <taxon>Vibrionales</taxon>
        <taxon>Vibrionaceae</taxon>
        <taxon>Vibrio</taxon>
    </lineage>
</organism>
<dbReference type="InterPro" id="IPR036513">
    <property type="entry name" value="STAS_dom_sf"/>
</dbReference>
<sequence>MSGFSYVLPQELTIYEVEETYQELCLAIQDHDFVQLDCQHLIELDTAGFQLLVWYLSQPDVSESGVNIFNVPLFLEQQMALFSIKTLQSVG</sequence>
<dbReference type="Pfam" id="PF13466">
    <property type="entry name" value="STAS_2"/>
    <property type="match status" value="1"/>
</dbReference>
<name>A0A3S0V3M0_9VIBR</name>
<dbReference type="RefSeq" id="WP_126573447.1">
    <property type="nucleotide sequence ID" value="NZ_RXZH01000002.1"/>
</dbReference>
<evidence type="ECO:0000313" key="3">
    <source>
        <dbReference type="Proteomes" id="UP000268973"/>
    </source>
</evidence>
<dbReference type="EMBL" id="RXZH01000002">
    <property type="protein sequence ID" value="RTZ16576.1"/>
    <property type="molecule type" value="Genomic_DNA"/>
</dbReference>
<dbReference type="OrthoDB" id="3296574at2"/>
<feature type="domain" description="MlaB-like STAS" evidence="1">
    <location>
        <begin position="8"/>
        <end position="83"/>
    </location>
</feature>
<accession>A0A3S0V3M0</accession>
<protein>
    <submittedName>
        <fullName evidence="2">STAS domain-containing protein</fullName>
    </submittedName>
</protein>